<keyword evidence="1" id="KW-0808">Transferase</keyword>
<dbReference type="AlphaFoldDB" id="A0A9W5Y1K6"/>
<reference evidence="5" key="1">
    <citation type="journal article" date="2023" name="Int. J. Syst. Evol. Microbiol.">
        <title>&lt;i&gt;Clostridium folliculivorans&lt;/i&gt; sp. nov., isolated from soil samples of an organic paddy in Japan.</title>
        <authorList>
            <person name="Tazawa J."/>
            <person name="Kobayashi H."/>
            <person name="Tanizawa Y."/>
            <person name="Uchino A."/>
            <person name="Tanaka F."/>
            <person name="Urashima Y."/>
            <person name="Miura S."/>
            <person name="Sakamoto M."/>
            <person name="Ohkuma M."/>
            <person name="Tohno M."/>
        </authorList>
    </citation>
    <scope>NUCLEOTIDE SEQUENCE</scope>
    <source>
        <strain evidence="5">D1-1</strain>
    </source>
</reference>
<dbReference type="EMBL" id="BQXY01000002">
    <property type="protein sequence ID" value="GKU24940.1"/>
    <property type="molecule type" value="Genomic_DNA"/>
</dbReference>
<comment type="caution">
    <text evidence="5">The sequence shown here is derived from an EMBL/GenBank/DDBJ whole genome shotgun (WGS) entry which is preliminary data.</text>
</comment>
<name>A0A9W5Y1K6_9CLOT</name>
<keyword evidence="6" id="KW-1185">Reference proteome</keyword>
<dbReference type="InterPro" id="IPR051531">
    <property type="entry name" value="N-acetyltransferase"/>
</dbReference>
<organism evidence="5 6">
    <name type="scientific">Clostridium folliculivorans</name>
    <dbReference type="NCBI Taxonomy" id="2886038"/>
    <lineage>
        <taxon>Bacteria</taxon>
        <taxon>Bacillati</taxon>
        <taxon>Bacillota</taxon>
        <taxon>Clostridia</taxon>
        <taxon>Eubacteriales</taxon>
        <taxon>Clostridiaceae</taxon>
        <taxon>Clostridium</taxon>
    </lineage>
</organism>
<feature type="domain" description="N-acetyltransferase" evidence="4">
    <location>
        <begin position="16"/>
        <end position="184"/>
    </location>
</feature>
<dbReference type="GO" id="GO:0008999">
    <property type="term" value="F:protein-N-terminal-alanine acetyltransferase activity"/>
    <property type="evidence" value="ECO:0007669"/>
    <property type="project" value="TreeGrafter"/>
</dbReference>
<dbReference type="Pfam" id="PF13302">
    <property type="entry name" value="Acetyltransf_3"/>
    <property type="match status" value="1"/>
</dbReference>
<evidence type="ECO:0000313" key="5">
    <source>
        <dbReference type="EMBL" id="GKU24940.1"/>
    </source>
</evidence>
<keyword evidence="2" id="KW-0012">Acyltransferase</keyword>
<dbReference type="GO" id="GO:0005737">
    <property type="term" value="C:cytoplasm"/>
    <property type="evidence" value="ECO:0007669"/>
    <property type="project" value="TreeGrafter"/>
</dbReference>
<evidence type="ECO:0000256" key="1">
    <source>
        <dbReference type="ARBA" id="ARBA00022679"/>
    </source>
</evidence>
<dbReference type="PANTHER" id="PTHR43792:SF8">
    <property type="entry name" value="[RIBOSOMAL PROTEIN US5]-ALANINE N-ACETYLTRANSFERASE"/>
    <property type="match status" value="1"/>
</dbReference>
<evidence type="ECO:0000256" key="3">
    <source>
        <dbReference type="ARBA" id="ARBA00038502"/>
    </source>
</evidence>
<dbReference type="InterPro" id="IPR000182">
    <property type="entry name" value="GNAT_dom"/>
</dbReference>
<dbReference type="PROSITE" id="PS51186">
    <property type="entry name" value="GNAT"/>
    <property type="match status" value="1"/>
</dbReference>
<dbReference type="PANTHER" id="PTHR43792">
    <property type="entry name" value="GNAT FAMILY, PUTATIVE (AFU_ORTHOLOGUE AFUA_3G00765)-RELATED-RELATED"/>
    <property type="match status" value="1"/>
</dbReference>
<dbReference type="FunFam" id="3.40.630.30:FF:000005">
    <property type="entry name" value="Ribosomal protein alanine acetyltransferase"/>
    <property type="match status" value="1"/>
</dbReference>
<dbReference type="InterPro" id="IPR016181">
    <property type="entry name" value="Acyl_CoA_acyltransferase"/>
</dbReference>
<accession>A0A9W5Y1K6</accession>
<dbReference type="Gene3D" id="3.40.630.30">
    <property type="match status" value="1"/>
</dbReference>
<evidence type="ECO:0000313" key="6">
    <source>
        <dbReference type="Proteomes" id="UP001057868"/>
    </source>
</evidence>
<dbReference type="SUPFAM" id="SSF55729">
    <property type="entry name" value="Acyl-CoA N-acyltransferases (Nat)"/>
    <property type="match status" value="1"/>
</dbReference>
<sequence>MNYMQKFYETKRLILKVLDEANAGQVLDYYMRNRDFLEEWEATKDEEFYTKETHEIQLNNDLENMLKENMLRLWIFKKDDEGTAIGTLSFTNIVRGAFWSCFLGYKLDGAEINKGYMTEALKKGIEIMFNEFKLHRIEANIMPKNKRSLRVVDKLGFYNEGIAYKYLKINGRWEDHIHMVLLNDKV</sequence>
<protein>
    <submittedName>
        <fullName evidence="5">Alanine acetyltransferase</fullName>
    </submittedName>
</protein>
<proteinExistence type="inferred from homology"/>
<evidence type="ECO:0000256" key="2">
    <source>
        <dbReference type="ARBA" id="ARBA00023315"/>
    </source>
</evidence>
<gene>
    <name evidence="5" type="ORF">CFOLD11_17660</name>
</gene>
<evidence type="ECO:0000259" key="4">
    <source>
        <dbReference type="PROSITE" id="PS51186"/>
    </source>
</evidence>
<dbReference type="Proteomes" id="UP001057868">
    <property type="component" value="Unassembled WGS sequence"/>
</dbReference>
<comment type="similarity">
    <text evidence="3">Belongs to the acetyltransferase family. RimJ subfamily.</text>
</comment>